<comment type="caution">
    <text evidence="1">The sequence shown here is derived from an EMBL/GenBank/DDBJ whole genome shotgun (WGS) entry which is preliminary data.</text>
</comment>
<accession>A0A8S1TGZ4</accession>
<dbReference type="AlphaFoldDB" id="A0A8S1TGZ4"/>
<gene>
    <name evidence="1" type="ORF">PPENT_87.1.T0210407</name>
</gene>
<evidence type="ECO:0000313" key="1">
    <source>
        <dbReference type="EMBL" id="CAD8151540.1"/>
    </source>
</evidence>
<protein>
    <submittedName>
        <fullName evidence="1">Uncharacterized protein</fullName>
    </submittedName>
</protein>
<dbReference type="EMBL" id="CAJJDO010000021">
    <property type="protein sequence ID" value="CAD8151540.1"/>
    <property type="molecule type" value="Genomic_DNA"/>
</dbReference>
<organism evidence="1 2">
    <name type="scientific">Paramecium pentaurelia</name>
    <dbReference type="NCBI Taxonomy" id="43138"/>
    <lineage>
        <taxon>Eukaryota</taxon>
        <taxon>Sar</taxon>
        <taxon>Alveolata</taxon>
        <taxon>Ciliophora</taxon>
        <taxon>Intramacronucleata</taxon>
        <taxon>Oligohymenophorea</taxon>
        <taxon>Peniculida</taxon>
        <taxon>Parameciidae</taxon>
        <taxon>Paramecium</taxon>
    </lineage>
</organism>
<name>A0A8S1TGZ4_9CILI</name>
<sequence>MIWWILRITNFQIISVPYTNGSSVQKFDIFNANLSIQMINGSWV</sequence>
<keyword evidence="2" id="KW-1185">Reference proteome</keyword>
<reference evidence="1" key="1">
    <citation type="submission" date="2021-01" db="EMBL/GenBank/DDBJ databases">
        <authorList>
            <consortium name="Genoscope - CEA"/>
            <person name="William W."/>
        </authorList>
    </citation>
    <scope>NUCLEOTIDE SEQUENCE</scope>
</reference>
<dbReference type="Proteomes" id="UP000689195">
    <property type="component" value="Unassembled WGS sequence"/>
</dbReference>
<evidence type="ECO:0000313" key="2">
    <source>
        <dbReference type="Proteomes" id="UP000689195"/>
    </source>
</evidence>
<proteinExistence type="predicted"/>